<feature type="region of interest" description="Disordered" evidence="1">
    <location>
        <begin position="331"/>
        <end position="407"/>
    </location>
</feature>
<feature type="compositionally biased region" description="Low complexity" evidence="1">
    <location>
        <begin position="531"/>
        <end position="547"/>
    </location>
</feature>
<evidence type="ECO:0000256" key="1">
    <source>
        <dbReference type="SAM" id="MobiDB-lite"/>
    </source>
</evidence>
<keyword evidence="3" id="KW-1185">Reference proteome</keyword>
<feature type="compositionally biased region" description="Low complexity" evidence="1">
    <location>
        <begin position="393"/>
        <end position="402"/>
    </location>
</feature>
<dbReference type="Proteomes" id="UP001604267">
    <property type="component" value="Unassembled WGS sequence"/>
</dbReference>
<reference evidence="2 3" key="1">
    <citation type="submission" date="2024-10" db="EMBL/GenBank/DDBJ databases">
        <title>The Natural Products Discovery Center: Release of the First 8490 Sequenced Strains for Exploring Actinobacteria Biosynthetic Diversity.</title>
        <authorList>
            <person name="Kalkreuter E."/>
            <person name="Kautsar S.A."/>
            <person name="Yang D."/>
            <person name="Bader C.D."/>
            <person name="Teijaro C.N."/>
            <person name="Fluegel L."/>
            <person name="Davis C.M."/>
            <person name="Simpson J.R."/>
            <person name="Lauterbach L."/>
            <person name="Steele A.D."/>
            <person name="Gui C."/>
            <person name="Meng S."/>
            <person name="Li G."/>
            <person name="Viehrig K."/>
            <person name="Ye F."/>
            <person name="Su P."/>
            <person name="Kiefer A.F."/>
            <person name="Nichols A."/>
            <person name="Cepeda A.J."/>
            <person name="Yan W."/>
            <person name="Fan B."/>
            <person name="Jiang Y."/>
            <person name="Adhikari A."/>
            <person name="Zheng C.-J."/>
            <person name="Schuster L."/>
            <person name="Cowan T.M."/>
            <person name="Smanski M.J."/>
            <person name="Chevrette M.G."/>
            <person name="De Carvalho L.P.S."/>
            <person name="Shen B."/>
        </authorList>
    </citation>
    <scope>NUCLEOTIDE SEQUENCE [LARGE SCALE GENOMIC DNA]</scope>
    <source>
        <strain evidence="2 3">NPDC048320</strain>
    </source>
</reference>
<proteinExistence type="predicted"/>
<dbReference type="EMBL" id="JBICYV010000010">
    <property type="protein sequence ID" value="MFG3013012.1"/>
    <property type="molecule type" value="Genomic_DNA"/>
</dbReference>
<feature type="region of interest" description="Disordered" evidence="1">
    <location>
        <begin position="477"/>
        <end position="554"/>
    </location>
</feature>
<protein>
    <submittedName>
        <fullName evidence="2">Uncharacterized protein</fullName>
    </submittedName>
</protein>
<feature type="compositionally biased region" description="Basic residues" evidence="1">
    <location>
        <begin position="378"/>
        <end position="392"/>
    </location>
</feature>
<accession>A0ABW7B772</accession>
<sequence length="554" mass="58805">MNETGPPPRLRPAHRPLSDWIARVRTTGPGLGAVNDGSERTDARTMRRFTEQAWTRTSAVVTWQGEARRALALRAPDGTTVVELDDFGGPVPVSEAGAALVARLESAWDALPADPATVAVLRAESPALRYFLLHRAARETHAPPELFHCLPWERVTATADSAAALLRAEAGEAGAGAVPPPAGGLRHWFAPAAAPLAGPLQVLEAGLRSGRPGPWFGREAAHLLSGVLAAETARLPRSARHALAGLADALAAADRALHHSASLAATRLRGTGAVAPVAFRRRLDPDFVLRSSSGAPAAHRTEIVEDWPVTTGLTVTAGGLLEIETEIEDDPAPPARRLADGPLFHPVTLRPATDGRLRRPGHASLDGVERLPGFPVRLRGRPRAGHHLRSRPGRAAPTAALPGPGPPPAELEVSLPANERVTLSQWHHMIDGLPPHHPAHAALAAYEAAGAEDYCRALVRHSVLSVRYRRYHARMDSVDRPGRTATPARAQPSSPMCPGHPVRRRSGYQRPRGATGRTGRPRPPEIQTASPAAPGERPRAPAGGRTAEPGRGDL</sequence>
<evidence type="ECO:0000313" key="3">
    <source>
        <dbReference type="Proteomes" id="UP001604267"/>
    </source>
</evidence>
<comment type="caution">
    <text evidence="2">The sequence shown here is derived from an EMBL/GenBank/DDBJ whole genome shotgun (WGS) entry which is preliminary data.</text>
</comment>
<gene>
    <name evidence="2" type="ORF">ACGFZB_21595</name>
</gene>
<evidence type="ECO:0000313" key="2">
    <source>
        <dbReference type="EMBL" id="MFG3013012.1"/>
    </source>
</evidence>
<name>A0ABW7B772_9ACTN</name>
<organism evidence="2 3">
    <name type="scientific">Streptomyces cinerochromogenes</name>
    <dbReference type="NCBI Taxonomy" id="66422"/>
    <lineage>
        <taxon>Bacteria</taxon>
        <taxon>Bacillati</taxon>
        <taxon>Actinomycetota</taxon>
        <taxon>Actinomycetes</taxon>
        <taxon>Kitasatosporales</taxon>
        <taxon>Streptomycetaceae</taxon>
        <taxon>Streptomyces</taxon>
    </lineage>
</organism>
<dbReference type="RefSeq" id="WP_392819110.1">
    <property type="nucleotide sequence ID" value="NZ_JBICYV010000010.1"/>
</dbReference>